<protein>
    <submittedName>
        <fullName evidence="1">Uncharacterized protein</fullName>
    </submittedName>
</protein>
<dbReference type="AlphaFoldDB" id="W7YKN3"/>
<keyword evidence="2" id="KW-1185">Reference proteome</keyword>
<organism evidence="1 2">
    <name type="scientific">Saccharicrinis fermentans DSM 9555 = JCM 21142</name>
    <dbReference type="NCBI Taxonomy" id="869213"/>
    <lineage>
        <taxon>Bacteria</taxon>
        <taxon>Pseudomonadati</taxon>
        <taxon>Bacteroidota</taxon>
        <taxon>Bacteroidia</taxon>
        <taxon>Marinilabiliales</taxon>
        <taxon>Marinilabiliaceae</taxon>
        <taxon>Saccharicrinis</taxon>
    </lineage>
</organism>
<evidence type="ECO:0000313" key="2">
    <source>
        <dbReference type="Proteomes" id="UP000019402"/>
    </source>
</evidence>
<evidence type="ECO:0000313" key="1">
    <source>
        <dbReference type="EMBL" id="GAF02929.1"/>
    </source>
</evidence>
<comment type="caution">
    <text evidence="1">The sequence shown here is derived from an EMBL/GenBank/DDBJ whole genome shotgun (WGS) entry which is preliminary data.</text>
</comment>
<name>W7YKN3_9BACT</name>
<sequence length="119" mass="13992">MVFLNETEIMENKDNSWEELLLKVSKKFNVLADFDFLLFLIGIQERGTGYIKYSKDEKMDLINLARCVLFERKGFYKQDGCDEAGWPIFSVVNVIDDIPPSERERILKQAMVEYLDEKL</sequence>
<proteinExistence type="predicted"/>
<accession>W7YKN3</accession>
<dbReference type="STRING" id="869213.GCA_000517085_03326"/>
<reference evidence="1 2" key="1">
    <citation type="journal article" date="2014" name="Genome Announc.">
        <title>Draft Genome Sequence of Cytophaga fermentans JCM 21142T, a Facultative Anaerobe Isolated from Marine Mud.</title>
        <authorList>
            <person name="Starns D."/>
            <person name="Oshima K."/>
            <person name="Suda W."/>
            <person name="Iino T."/>
            <person name="Yuki M."/>
            <person name="Inoue J."/>
            <person name="Kitamura K."/>
            <person name="Iida T."/>
            <person name="Darby A."/>
            <person name="Hattori M."/>
            <person name="Ohkuma M."/>
        </authorList>
    </citation>
    <scope>NUCLEOTIDE SEQUENCE [LARGE SCALE GENOMIC DNA]</scope>
    <source>
        <strain evidence="1 2">JCM 21142</strain>
    </source>
</reference>
<dbReference type="eggNOG" id="ENOG503006P">
    <property type="taxonomic scope" value="Bacteria"/>
</dbReference>
<dbReference type="Proteomes" id="UP000019402">
    <property type="component" value="Unassembled WGS sequence"/>
</dbReference>
<gene>
    <name evidence="1" type="ORF">JCM21142_41579</name>
</gene>
<dbReference type="EMBL" id="BAMD01000015">
    <property type="protein sequence ID" value="GAF02929.1"/>
    <property type="molecule type" value="Genomic_DNA"/>
</dbReference>